<dbReference type="RefSeq" id="WP_237377235.1">
    <property type="nucleotide sequence ID" value="NZ_CP071793.1"/>
</dbReference>
<dbReference type="Proteomes" id="UP000663929">
    <property type="component" value="Chromosome"/>
</dbReference>
<evidence type="ECO:0000313" key="1">
    <source>
        <dbReference type="EMBL" id="QTD47566.1"/>
    </source>
</evidence>
<accession>A0A8A4TCA4</accession>
<keyword evidence="2" id="KW-1185">Reference proteome</keyword>
<evidence type="ECO:0000313" key="2">
    <source>
        <dbReference type="Proteomes" id="UP000663929"/>
    </source>
</evidence>
<gene>
    <name evidence="1" type="ORF">J3U87_18395</name>
</gene>
<protein>
    <submittedName>
        <fullName evidence="1">Uncharacterized protein</fullName>
    </submittedName>
</protein>
<dbReference type="EMBL" id="CP071793">
    <property type="protein sequence ID" value="QTD47566.1"/>
    <property type="molecule type" value="Genomic_DNA"/>
</dbReference>
<sequence length="80" mass="9389">MSEDKNLISQDEVDELFKIHDLISDKKEEKQTSLIEEIKGAILDSGKLTITEWKSLRERIREIEVLIPHIDMIIQLKDKD</sequence>
<dbReference type="AlphaFoldDB" id="A0A8A4TCA4"/>
<organism evidence="1 2">
    <name type="scientific">Sulfidibacter corallicola</name>
    <dbReference type="NCBI Taxonomy" id="2818388"/>
    <lineage>
        <taxon>Bacteria</taxon>
        <taxon>Pseudomonadati</taxon>
        <taxon>Acidobacteriota</taxon>
        <taxon>Holophagae</taxon>
        <taxon>Acanthopleuribacterales</taxon>
        <taxon>Acanthopleuribacteraceae</taxon>
        <taxon>Sulfidibacter</taxon>
    </lineage>
</organism>
<dbReference type="KEGG" id="scor:J3U87_18395"/>
<reference evidence="1" key="1">
    <citation type="submission" date="2021-03" db="EMBL/GenBank/DDBJ databases">
        <title>Acanthopleuribacteraceae sp. M133.</title>
        <authorList>
            <person name="Wang G."/>
        </authorList>
    </citation>
    <scope>NUCLEOTIDE SEQUENCE</scope>
    <source>
        <strain evidence="1">M133</strain>
    </source>
</reference>
<proteinExistence type="predicted"/>
<name>A0A8A4TCA4_SULCO</name>